<evidence type="ECO:0000256" key="5">
    <source>
        <dbReference type="ARBA" id="ARBA00023136"/>
    </source>
</evidence>
<dbReference type="GO" id="GO:0033617">
    <property type="term" value="P:mitochondrial respiratory chain complex IV assembly"/>
    <property type="evidence" value="ECO:0007669"/>
    <property type="project" value="TreeGrafter"/>
</dbReference>
<keyword evidence="5 6" id="KW-0472">Membrane</keyword>
<dbReference type="GO" id="GO:0005743">
    <property type="term" value="C:mitochondrial inner membrane"/>
    <property type="evidence" value="ECO:0007669"/>
    <property type="project" value="UniProtKB-SubCell"/>
</dbReference>
<keyword evidence="6" id="KW-0496">Mitochondrion</keyword>
<keyword evidence="3 6" id="KW-0812">Transmembrane</keyword>
<keyword evidence="8" id="KW-1185">Reference proteome</keyword>
<reference evidence="7" key="1">
    <citation type="submission" date="2021-04" db="EMBL/GenBank/DDBJ databases">
        <authorList>
            <person name="Chebbi M.A.C M."/>
        </authorList>
    </citation>
    <scope>NUCLEOTIDE SEQUENCE</scope>
</reference>
<comment type="function">
    <text evidence="6">Probably involved in the biogenesis of the COX complex.</text>
</comment>
<comment type="caution">
    <text evidence="7">The sequence shown here is derived from an EMBL/GenBank/DDBJ whole genome shotgun (WGS) entry which is preliminary data.</text>
</comment>
<dbReference type="PANTHER" id="PTHR23427:SF2">
    <property type="entry name" value="SURFEIT LOCUS PROTEIN 1"/>
    <property type="match status" value="1"/>
</dbReference>
<evidence type="ECO:0000256" key="3">
    <source>
        <dbReference type="ARBA" id="ARBA00022692"/>
    </source>
</evidence>
<comment type="caution">
    <text evidence="6">Lacks conserved residue(s) required for the propagation of feature annotation.</text>
</comment>
<comment type="similarity">
    <text evidence="2 6">Belongs to the SURF1 family.</text>
</comment>
<evidence type="ECO:0000256" key="4">
    <source>
        <dbReference type="ARBA" id="ARBA00022989"/>
    </source>
</evidence>
<evidence type="ECO:0000256" key="2">
    <source>
        <dbReference type="ARBA" id="ARBA00007165"/>
    </source>
</evidence>
<comment type="subcellular location">
    <subcellularLocation>
        <location evidence="1">Membrane</location>
    </subcellularLocation>
    <subcellularLocation>
        <location evidence="6">Mitochondrion inner membrane</location>
        <topology evidence="6">Multi-pass membrane protein</topology>
    </subcellularLocation>
</comment>
<feature type="transmembrane region" description="Helical" evidence="6">
    <location>
        <begin position="334"/>
        <end position="352"/>
    </location>
</feature>
<name>A0A8J2MZ60_COTCN</name>
<dbReference type="PROSITE" id="PS50895">
    <property type="entry name" value="SURF1"/>
    <property type="match status" value="1"/>
</dbReference>
<gene>
    <name evidence="7" type="ORF">HICCMSTLAB_LOCUS12404</name>
</gene>
<dbReference type="PANTHER" id="PTHR23427">
    <property type="entry name" value="SURFEIT LOCUS PROTEIN"/>
    <property type="match status" value="1"/>
</dbReference>
<dbReference type="AlphaFoldDB" id="A0A8J2MZ60"/>
<dbReference type="Pfam" id="PF02104">
    <property type="entry name" value="SURF1"/>
    <property type="match status" value="1"/>
</dbReference>
<sequence>MTRSFNWMPWNIIFKLATGEPEDTKLTRRNGSPGTSSSSGIFSDAVTRLVAGSSPLLPASYLTYNPASGLSHLINVNISSRKIFGIYQRFKEAHPKSKLFDSKADVAEYEKQQKDDSGPIKWILLGVPIVTFILGTWQVERRKWKLNLLEDLHRRTHSEPKTLPENLSELSEMEYCPIKVKGKFLYEKEFTVGPKSLIFDGAGTSEKGGGGGIIGGGGRTGFWVITPFKLEDRDLTILINRGWIPTRIDKYPVEKLAHIPGTFEITGLLRLHEERPPFMPKNKPESNLWFHRDLRAMAEATGADPIYLDLVASDGTPGGPIAGQTRVYLRNEHFSYIVTWYLLSIITSWFWYRLYIQKLPLL</sequence>
<evidence type="ECO:0000313" key="7">
    <source>
        <dbReference type="EMBL" id="CAG5106727.1"/>
    </source>
</evidence>
<dbReference type="InterPro" id="IPR002994">
    <property type="entry name" value="Surf1/Shy1"/>
</dbReference>
<evidence type="ECO:0000256" key="1">
    <source>
        <dbReference type="ARBA" id="ARBA00004370"/>
    </source>
</evidence>
<protein>
    <recommendedName>
        <fullName evidence="6">SURF1-like protein</fullName>
    </recommendedName>
</protein>
<organism evidence="7 8">
    <name type="scientific">Cotesia congregata</name>
    <name type="common">Parasitoid wasp</name>
    <name type="synonym">Apanteles congregatus</name>
    <dbReference type="NCBI Taxonomy" id="51543"/>
    <lineage>
        <taxon>Eukaryota</taxon>
        <taxon>Metazoa</taxon>
        <taxon>Ecdysozoa</taxon>
        <taxon>Arthropoda</taxon>
        <taxon>Hexapoda</taxon>
        <taxon>Insecta</taxon>
        <taxon>Pterygota</taxon>
        <taxon>Neoptera</taxon>
        <taxon>Endopterygota</taxon>
        <taxon>Hymenoptera</taxon>
        <taxon>Apocrita</taxon>
        <taxon>Ichneumonoidea</taxon>
        <taxon>Braconidae</taxon>
        <taxon>Microgastrinae</taxon>
        <taxon>Cotesia</taxon>
    </lineage>
</organism>
<dbReference type="OrthoDB" id="10040024at2759"/>
<dbReference type="EMBL" id="CAJNRD030001124">
    <property type="protein sequence ID" value="CAG5106727.1"/>
    <property type="molecule type" value="Genomic_DNA"/>
</dbReference>
<accession>A0A8J2MZ60</accession>
<keyword evidence="4 6" id="KW-1133">Transmembrane helix</keyword>
<keyword evidence="6" id="KW-0999">Mitochondrion inner membrane</keyword>
<dbReference type="Proteomes" id="UP000786811">
    <property type="component" value="Unassembled WGS sequence"/>
</dbReference>
<proteinExistence type="inferred from homology"/>
<evidence type="ECO:0000256" key="6">
    <source>
        <dbReference type="RuleBase" id="RU363076"/>
    </source>
</evidence>
<dbReference type="CDD" id="cd06662">
    <property type="entry name" value="SURF1"/>
    <property type="match status" value="1"/>
</dbReference>
<evidence type="ECO:0000313" key="8">
    <source>
        <dbReference type="Proteomes" id="UP000786811"/>
    </source>
</evidence>
<dbReference type="InterPro" id="IPR045214">
    <property type="entry name" value="Surf1/Surf4"/>
</dbReference>